<name>A0ABU6RPD6_9FABA</name>
<evidence type="ECO:0000313" key="2">
    <source>
        <dbReference type="EMBL" id="MED6125805.1"/>
    </source>
</evidence>
<reference evidence="2 3" key="1">
    <citation type="journal article" date="2023" name="Plants (Basel)">
        <title>Bridging the Gap: Combining Genomics and Transcriptomics Approaches to Understand Stylosanthes scabra, an Orphan Legume from the Brazilian Caatinga.</title>
        <authorList>
            <person name="Ferreira-Neto J.R.C."/>
            <person name="da Silva M.D."/>
            <person name="Binneck E."/>
            <person name="de Melo N.F."/>
            <person name="da Silva R.H."/>
            <person name="de Melo A.L.T.M."/>
            <person name="Pandolfi V."/>
            <person name="Bustamante F.O."/>
            <person name="Brasileiro-Vidal A.C."/>
            <person name="Benko-Iseppon A.M."/>
        </authorList>
    </citation>
    <scope>NUCLEOTIDE SEQUENCE [LARGE SCALE GENOMIC DNA]</scope>
    <source>
        <tissue evidence="2">Leaves</tissue>
    </source>
</reference>
<proteinExistence type="predicted"/>
<feature type="compositionally biased region" description="Basic and acidic residues" evidence="1">
    <location>
        <begin position="118"/>
        <end position="131"/>
    </location>
</feature>
<accession>A0ABU6RPD6</accession>
<dbReference type="Proteomes" id="UP001341840">
    <property type="component" value="Unassembled WGS sequence"/>
</dbReference>
<protein>
    <submittedName>
        <fullName evidence="2">Uncharacterized protein</fullName>
    </submittedName>
</protein>
<feature type="compositionally biased region" description="Polar residues" evidence="1">
    <location>
        <begin position="104"/>
        <end position="116"/>
    </location>
</feature>
<organism evidence="2 3">
    <name type="scientific">Stylosanthes scabra</name>
    <dbReference type="NCBI Taxonomy" id="79078"/>
    <lineage>
        <taxon>Eukaryota</taxon>
        <taxon>Viridiplantae</taxon>
        <taxon>Streptophyta</taxon>
        <taxon>Embryophyta</taxon>
        <taxon>Tracheophyta</taxon>
        <taxon>Spermatophyta</taxon>
        <taxon>Magnoliopsida</taxon>
        <taxon>eudicotyledons</taxon>
        <taxon>Gunneridae</taxon>
        <taxon>Pentapetalae</taxon>
        <taxon>rosids</taxon>
        <taxon>fabids</taxon>
        <taxon>Fabales</taxon>
        <taxon>Fabaceae</taxon>
        <taxon>Papilionoideae</taxon>
        <taxon>50 kb inversion clade</taxon>
        <taxon>dalbergioids sensu lato</taxon>
        <taxon>Dalbergieae</taxon>
        <taxon>Pterocarpus clade</taxon>
        <taxon>Stylosanthes</taxon>
    </lineage>
</organism>
<evidence type="ECO:0000313" key="3">
    <source>
        <dbReference type="Proteomes" id="UP001341840"/>
    </source>
</evidence>
<comment type="caution">
    <text evidence="2">The sequence shown here is derived from an EMBL/GenBank/DDBJ whole genome shotgun (WGS) entry which is preliminary data.</text>
</comment>
<feature type="region of interest" description="Disordered" evidence="1">
    <location>
        <begin position="66"/>
        <end position="131"/>
    </location>
</feature>
<feature type="compositionally biased region" description="Basic and acidic residues" evidence="1">
    <location>
        <begin position="84"/>
        <end position="96"/>
    </location>
</feature>
<dbReference type="EMBL" id="JASCZI010031054">
    <property type="protein sequence ID" value="MED6125805.1"/>
    <property type="molecule type" value="Genomic_DNA"/>
</dbReference>
<evidence type="ECO:0000256" key="1">
    <source>
        <dbReference type="SAM" id="MobiDB-lite"/>
    </source>
</evidence>
<gene>
    <name evidence="2" type="ORF">PIB30_072087</name>
</gene>
<sequence>MEMKRRVETTTTYGEWALTGNQAEQVEFVTLSQQIKAGNQGIAAEMIEEVLEKTIRKVIKGKAVDMDIDVGPDPTKQAEGYSDDFAKMETQPKETKQANLKMGDQQSDESTSQTHPDLNGKDRETIESQRL</sequence>
<keyword evidence="3" id="KW-1185">Reference proteome</keyword>